<feature type="region of interest" description="Disordered" evidence="1">
    <location>
        <begin position="1"/>
        <end position="66"/>
    </location>
</feature>
<dbReference type="RefSeq" id="WP_147162331.1">
    <property type="nucleotide sequence ID" value="NZ_BJZO01000006.1"/>
</dbReference>
<gene>
    <name evidence="2" type="ORF">ROR02_03980</name>
</gene>
<comment type="caution">
    <text evidence="2">The sequence shown here is derived from an EMBL/GenBank/DDBJ whole genome shotgun (WGS) entry which is preliminary data.</text>
</comment>
<dbReference type="Proteomes" id="UP000321567">
    <property type="component" value="Unassembled WGS sequence"/>
</dbReference>
<evidence type="ECO:0000313" key="3">
    <source>
        <dbReference type="Proteomes" id="UP000321567"/>
    </source>
</evidence>
<feature type="compositionally biased region" description="Basic and acidic residues" evidence="1">
    <location>
        <begin position="35"/>
        <end position="51"/>
    </location>
</feature>
<name>A0A512H498_9PROT</name>
<proteinExistence type="predicted"/>
<dbReference type="EMBL" id="BJZO01000006">
    <property type="protein sequence ID" value="GEO80267.1"/>
    <property type="molecule type" value="Genomic_DNA"/>
</dbReference>
<evidence type="ECO:0000256" key="1">
    <source>
        <dbReference type="SAM" id="MobiDB-lite"/>
    </source>
</evidence>
<dbReference type="AlphaFoldDB" id="A0A512H498"/>
<evidence type="ECO:0000313" key="2">
    <source>
        <dbReference type="EMBL" id="GEO80267.1"/>
    </source>
</evidence>
<organism evidence="2 3">
    <name type="scientific">Pararhodospirillum oryzae</name>
    <dbReference type="NCBI Taxonomy" id="478448"/>
    <lineage>
        <taxon>Bacteria</taxon>
        <taxon>Pseudomonadati</taxon>
        <taxon>Pseudomonadota</taxon>
        <taxon>Alphaproteobacteria</taxon>
        <taxon>Rhodospirillales</taxon>
        <taxon>Rhodospirillaceae</taxon>
        <taxon>Pararhodospirillum</taxon>
    </lineage>
</organism>
<protein>
    <submittedName>
        <fullName evidence="2">Uncharacterized protein</fullName>
    </submittedName>
</protein>
<reference evidence="2 3" key="1">
    <citation type="submission" date="2019-07" db="EMBL/GenBank/DDBJ databases">
        <title>Whole genome shotgun sequence of Rhodospirillum oryzae NBRC 107573.</title>
        <authorList>
            <person name="Hosoyama A."/>
            <person name="Uohara A."/>
            <person name="Ohji S."/>
            <person name="Ichikawa N."/>
        </authorList>
    </citation>
    <scope>NUCLEOTIDE SEQUENCE [LARGE SCALE GENOMIC DNA]</scope>
    <source>
        <strain evidence="2 3">NBRC 107573</strain>
    </source>
</reference>
<sequence>MTDDTPQKHECPILKPPREGLPKEKTAKKRGGKNRPQEKTEIEKLSKERIPPAKHNGPGSVSSIIN</sequence>
<accession>A0A512H498</accession>
<feature type="compositionally biased region" description="Basic and acidic residues" evidence="1">
    <location>
        <begin position="1"/>
        <end position="25"/>
    </location>
</feature>
<keyword evidence="3" id="KW-1185">Reference proteome</keyword>